<organism evidence="2 3">
    <name type="scientific">Batillaria attramentaria</name>
    <dbReference type="NCBI Taxonomy" id="370345"/>
    <lineage>
        <taxon>Eukaryota</taxon>
        <taxon>Metazoa</taxon>
        <taxon>Spiralia</taxon>
        <taxon>Lophotrochozoa</taxon>
        <taxon>Mollusca</taxon>
        <taxon>Gastropoda</taxon>
        <taxon>Caenogastropoda</taxon>
        <taxon>Sorbeoconcha</taxon>
        <taxon>Cerithioidea</taxon>
        <taxon>Batillariidae</taxon>
        <taxon>Batillaria</taxon>
    </lineage>
</organism>
<evidence type="ECO:0000313" key="3">
    <source>
        <dbReference type="Proteomes" id="UP001519460"/>
    </source>
</evidence>
<protein>
    <submittedName>
        <fullName evidence="2">Uncharacterized protein</fullName>
    </submittedName>
</protein>
<comment type="caution">
    <text evidence="2">The sequence shown here is derived from an EMBL/GenBank/DDBJ whole genome shotgun (WGS) entry which is preliminary data.</text>
</comment>
<dbReference type="AlphaFoldDB" id="A0ABD0J9J1"/>
<feature type="non-terminal residue" evidence="2">
    <location>
        <position position="1"/>
    </location>
</feature>
<proteinExistence type="predicted"/>
<keyword evidence="3" id="KW-1185">Reference proteome</keyword>
<evidence type="ECO:0000313" key="2">
    <source>
        <dbReference type="EMBL" id="KAK7465223.1"/>
    </source>
</evidence>
<dbReference type="Proteomes" id="UP001519460">
    <property type="component" value="Unassembled WGS sequence"/>
</dbReference>
<name>A0ABD0J9J1_9CAEN</name>
<accession>A0ABD0J9J1</accession>
<evidence type="ECO:0000256" key="1">
    <source>
        <dbReference type="SAM" id="MobiDB-lite"/>
    </source>
</evidence>
<feature type="non-terminal residue" evidence="2">
    <location>
        <position position="64"/>
    </location>
</feature>
<reference evidence="2 3" key="1">
    <citation type="journal article" date="2023" name="Sci. Data">
        <title>Genome assembly of the Korean intertidal mud-creeper Batillaria attramentaria.</title>
        <authorList>
            <person name="Patra A.K."/>
            <person name="Ho P.T."/>
            <person name="Jun S."/>
            <person name="Lee S.J."/>
            <person name="Kim Y."/>
            <person name="Won Y.J."/>
        </authorList>
    </citation>
    <scope>NUCLEOTIDE SEQUENCE [LARGE SCALE GENOMIC DNA]</scope>
    <source>
        <strain evidence="2">Wonlab-2016</strain>
    </source>
</reference>
<feature type="region of interest" description="Disordered" evidence="1">
    <location>
        <begin position="1"/>
        <end position="64"/>
    </location>
</feature>
<dbReference type="EMBL" id="JACVVK020000569">
    <property type="protein sequence ID" value="KAK7465223.1"/>
    <property type="molecule type" value="Genomic_DNA"/>
</dbReference>
<gene>
    <name evidence="2" type="ORF">BaRGS_00037593</name>
</gene>
<sequence>RENKDYVQVRGCPRATSMSQVERLASNGMEGGAGGENGELLSLKDNAEYQEGDKGSPKRKSSGS</sequence>
<feature type="compositionally biased region" description="Basic and acidic residues" evidence="1">
    <location>
        <begin position="45"/>
        <end position="56"/>
    </location>
</feature>